<keyword evidence="1" id="KW-0812">Transmembrane</keyword>
<protein>
    <submittedName>
        <fullName evidence="3">G protein-coupled receptor</fullName>
    </submittedName>
</protein>
<dbReference type="WBParaSite" id="Pan_g10223.t1">
    <property type="protein sequence ID" value="Pan_g10223.t1"/>
    <property type="gene ID" value="Pan_g10223"/>
</dbReference>
<proteinExistence type="predicted"/>
<feature type="transmembrane region" description="Helical" evidence="1">
    <location>
        <begin position="211"/>
        <end position="235"/>
    </location>
</feature>
<name>A0A7E4ULM0_PANRE</name>
<reference evidence="3" key="2">
    <citation type="submission" date="2020-10" db="UniProtKB">
        <authorList>
            <consortium name="WormBaseParasite"/>
        </authorList>
    </citation>
    <scope>IDENTIFICATION</scope>
</reference>
<reference evidence="2" key="1">
    <citation type="journal article" date="2013" name="Genetics">
        <title>The draft genome and transcriptome of Panagrellus redivivus are shaped by the harsh demands of a free-living lifestyle.</title>
        <authorList>
            <person name="Srinivasan J."/>
            <person name="Dillman A.R."/>
            <person name="Macchietto M.G."/>
            <person name="Heikkinen L."/>
            <person name="Lakso M."/>
            <person name="Fracchia K.M."/>
            <person name="Antoshechkin I."/>
            <person name="Mortazavi A."/>
            <person name="Wong G."/>
            <person name="Sternberg P.W."/>
        </authorList>
    </citation>
    <scope>NUCLEOTIDE SEQUENCE [LARGE SCALE GENOMIC DNA]</scope>
    <source>
        <strain evidence="2">MT8872</strain>
    </source>
</reference>
<dbReference type="AlphaFoldDB" id="A0A7E4ULM0"/>
<feature type="transmembrane region" description="Helical" evidence="1">
    <location>
        <begin position="65"/>
        <end position="87"/>
    </location>
</feature>
<evidence type="ECO:0000256" key="1">
    <source>
        <dbReference type="SAM" id="Phobius"/>
    </source>
</evidence>
<organism evidence="2 3">
    <name type="scientific">Panagrellus redivivus</name>
    <name type="common">Microworm</name>
    <dbReference type="NCBI Taxonomy" id="6233"/>
    <lineage>
        <taxon>Eukaryota</taxon>
        <taxon>Metazoa</taxon>
        <taxon>Ecdysozoa</taxon>
        <taxon>Nematoda</taxon>
        <taxon>Chromadorea</taxon>
        <taxon>Rhabditida</taxon>
        <taxon>Tylenchina</taxon>
        <taxon>Panagrolaimomorpha</taxon>
        <taxon>Panagrolaimoidea</taxon>
        <taxon>Panagrolaimidae</taxon>
        <taxon>Panagrellus</taxon>
    </lineage>
</organism>
<evidence type="ECO:0000313" key="2">
    <source>
        <dbReference type="Proteomes" id="UP000492821"/>
    </source>
</evidence>
<dbReference type="InterPro" id="IPR019422">
    <property type="entry name" value="7TM_GPCR_serpentine_rcpt_Srh"/>
</dbReference>
<feature type="transmembrane region" description="Helical" evidence="1">
    <location>
        <begin position="107"/>
        <end position="130"/>
    </location>
</feature>
<evidence type="ECO:0000313" key="3">
    <source>
        <dbReference type="WBParaSite" id="Pan_g10223.t1"/>
    </source>
</evidence>
<accession>A0A7E4ULM0</accession>
<feature type="transmembrane region" description="Helical" evidence="1">
    <location>
        <begin position="31"/>
        <end position="53"/>
    </location>
</feature>
<sequence length="335" mass="38631">MPSPSPDPLASLPYVDRDAIFHPRLMRIACYLLDFGTVLSLVIAPALLFAIMTRTPRAMSGYRRLLVPYVVNCIILNIALTLYKPYFLLPYTAIYPMGVLQDASHGISINAVCVFVLTFFMDMDLLLAMVMQRYFTMTQHLVHRHKLAEKLCYGLLFGSNLALSLTQLYFYNKRMLVASESETSRLLLTHVTHSRSIIRPSIVLFHSETMWYFYATQGYTAFHVSCRILAFIFFLNRNLNQLHWQKHVLSMNLRRQHAMVMRTIAAQLIGIFFMSFVPVSVALAAVLLRKAWAEIFLTLYCLGNLFNAYNLAITFVCIRPYRQMLTDKLSMTWMS</sequence>
<dbReference type="Pfam" id="PF10318">
    <property type="entry name" value="7TM_GPCR_Srh"/>
    <property type="match status" value="1"/>
</dbReference>
<dbReference type="Proteomes" id="UP000492821">
    <property type="component" value="Unassembled WGS sequence"/>
</dbReference>
<feature type="transmembrane region" description="Helical" evidence="1">
    <location>
        <begin position="151"/>
        <end position="171"/>
    </location>
</feature>
<feature type="transmembrane region" description="Helical" evidence="1">
    <location>
        <begin position="264"/>
        <end position="289"/>
    </location>
</feature>
<keyword evidence="1" id="KW-0472">Membrane</keyword>
<keyword evidence="2" id="KW-1185">Reference proteome</keyword>
<feature type="transmembrane region" description="Helical" evidence="1">
    <location>
        <begin position="295"/>
        <end position="318"/>
    </location>
</feature>
<keyword evidence="1" id="KW-1133">Transmembrane helix</keyword>